<sequence>MASLLRVSRGLRLRPGLTLPGAYWNATNRTLSMGGSYAIKLQIRSFRRARDVTAEEVALALSNRRDKTTSGDARVRGEWANDQEAPQAKLAKKGRLEELKALIEAGKISEDHQINVRAAMADLEAGKPTSSFYQEGKGRESEELVVGPSAPRVWHESAPRTYRFSKLTRKVSSFSRTREGTHIRLEVRLCPKKLGYEPPKKARIQLSALYDTGCDMLSLWDDDMDQLKPPPDYINPKRNIEIMFANGDTRFEQRIDVNIRLLDAETGRPVSGWIDKIASVGPKAEGVPRLTGSRMMDAWFLCSAPNNKLYISESGKSLGNVLRSLKRWAGL</sequence>
<dbReference type="AlphaFoldDB" id="A0AAV9VB65"/>
<dbReference type="Proteomes" id="UP001375240">
    <property type="component" value="Unassembled WGS sequence"/>
</dbReference>
<comment type="caution">
    <text evidence="1">The sequence shown here is derived from an EMBL/GenBank/DDBJ whole genome shotgun (WGS) entry which is preliminary data.</text>
</comment>
<evidence type="ECO:0000313" key="2">
    <source>
        <dbReference type="Proteomes" id="UP001375240"/>
    </source>
</evidence>
<reference evidence="1 2" key="1">
    <citation type="submission" date="2019-10" db="EMBL/GenBank/DDBJ databases">
        <authorList>
            <person name="Palmer J.M."/>
        </authorList>
    </citation>
    <scope>NUCLEOTIDE SEQUENCE [LARGE SCALE GENOMIC DNA]</scope>
    <source>
        <strain evidence="1 2">TWF696</strain>
    </source>
</reference>
<gene>
    <name evidence="1" type="ORF">TWF696_000400</name>
</gene>
<proteinExistence type="predicted"/>
<accession>A0AAV9VB65</accession>
<evidence type="ECO:0000313" key="1">
    <source>
        <dbReference type="EMBL" id="KAK6359236.1"/>
    </source>
</evidence>
<protein>
    <submittedName>
        <fullName evidence="1">Uncharacterized protein</fullName>
    </submittedName>
</protein>
<organism evidence="1 2">
    <name type="scientific">Orbilia brochopaga</name>
    <dbReference type="NCBI Taxonomy" id="3140254"/>
    <lineage>
        <taxon>Eukaryota</taxon>
        <taxon>Fungi</taxon>
        <taxon>Dikarya</taxon>
        <taxon>Ascomycota</taxon>
        <taxon>Pezizomycotina</taxon>
        <taxon>Orbiliomycetes</taxon>
        <taxon>Orbiliales</taxon>
        <taxon>Orbiliaceae</taxon>
        <taxon>Orbilia</taxon>
    </lineage>
</organism>
<name>A0AAV9VB65_9PEZI</name>
<dbReference type="EMBL" id="JAVHNQ010000001">
    <property type="protein sequence ID" value="KAK6359236.1"/>
    <property type="molecule type" value="Genomic_DNA"/>
</dbReference>
<keyword evidence="2" id="KW-1185">Reference proteome</keyword>